<dbReference type="SMART" id="SM00283">
    <property type="entry name" value="MA"/>
    <property type="match status" value="1"/>
</dbReference>
<dbReference type="Gene3D" id="6.10.340.10">
    <property type="match status" value="1"/>
</dbReference>
<keyword evidence="4" id="KW-1133">Transmembrane helix</keyword>
<keyword evidence="4" id="KW-0472">Membrane</keyword>
<dbReference type="PANTHER" id="PTHR32089:SF112">
    <property type="entry name" value="LYSOZYME-LIKE PROTEIN-RELATED"/>
    <property type="match status" value="1"/>
</dbReference>
<feature type="domain" description="HAMP" evidence="6">
    <location>
        <begin position="216"/>
        <end position="269"/>
    </location>
</feature>
<dbReference type="InterPro" id="IPR004089">
    <property type="entry name" value="MCPsignal_dom"/>
</dbReference>
<dbReference type="InterPro" id="IPR004090">
    <property type="entry name" value="Chemotax_Me-accpt_rcpt"/>
</dbReference>
<evidence type="ECO:0000313" key="8">
    <source>
        <dbReference type="Proteomes" id="UP001597295"/>
    </source>
</evidence>
<dbReference type="SUPFAM" id="SSF58104">
    <property type="entry name" value="Methyl-accepting chemotaxis protein (MCP) signaling domain"/>
    <property type="match status" value="1"/>
</dbReference>
<keyword evidence="1 3" id="KW-0807">Transducer</keyword>
<dbReference type="PROSITE" id="PS50111">
    <property type="entry name" value="CHEMOTAXIS_TRANSDUC_2"/>
    <property type="match status" value="1"/>
</dbReference>
<protein>
    <submittedName>
        <fullName evidence="7">Methyl-accepting chemotaxis protein</fullName>
    </submittedName>
</protein>
<evidence type="ECO:0000256" key="3">
    <source>
        <dbReference type="PROSITE-ProRule" id="PRU00284"/>
    </source>
</evidence>
<dbReference type="PRINTS" id="PR00260">
    <property type="entry name" value="CHEMTRNSDUCR"/>
</dbReference>
<dbReference type="Pfam" id="PF00015">
    <property type="entry name" value="MCPsignal"/>
    <property type="match status" value="1"/>
</dbReference>
<feature type="domain" description="Methyl-accepting transducer" evidence="5">
    <location>
        <begin position="302"/>
        <end position="531"/>
    </location>
</feature>
<dbReference type="EMBL" id="JBHUIP010000001">
    <property type="protein sequence ID" value="MFD2261339.1"/>
    <property type="molecule type" value="Genomic_DNA"/>
</dbReference>
<comment type="caution">
    <text evidence="7">The sequence shown here is derived from an EMBL/GenBank/DDBJ whole genome shotgun (WGS) entry which is preliminary data.</text>
</comment>
<dbReference type="Proteomes" id="UP001597295">
    <property type="component" value="Unassembled WGS sequence"/>
</dbReference>
<dbReference type="RefSeq" id="WP_379873965.1">
    <property type="nucleotide sequence ID" value="NZ_JBHUIP010000001.1"/>
</dbReference>
<dbReference type="Gene3D" id="1.10.287.950">
    <property type="entry name" value="Methyl-accepting chemotaxis protein"/>
    <property type="match status" value="1"/>
</dbReference>
<evidence type="ECO:0000256" key="1">
    <source>
        <dbReference type="ARBA" id="ARBA00023224"/>
    </source>
</evidence>
<evidence type="ECO:0000256" key="2">
    <source>
        <dbReference type="ARBA" id="ARBA00029447"/>
    </source>
</evidence>
<evidence type="ECO:0000256" key="4">
    <source>
        <dbReference type="SAM" id="Phobius"/>
    </source>
</evidence>
<accession>A0ABW5DLK3</accession>
<dbReference type="PANTHER" id="PTHR32089">
    <property type="entry name" value="METHYL-ACCEPTING CHEMOTAXIS PROTEIN MCPB"/>
    <property type="match status" value="1"/>
</dbReference>
<evidence type="ECO:0000259" key="6">
    <source>
        <dbReference type="PROSITE" id="PS50885"/>
    </source>
</evidence>
<keyword evidence="4" id="KW-0812">Transmembrane</keyword>
<comment type="similarity">
    <text evidence="2">Belongs to the methyl-accepting chemotaxis (MCP) protein family.</text>
</comment>
<reference evidence="8" key="1">
    <citation type="journal article" date="2019" name="Int. J. Syst. Evol. Microbiol.">
        <title>The Global Catalogue of Microorganisms (GCM) 10K type strain sequencing project: providing services to taxonomists for standard genome sequencing and annotation.</title>
        <authorList>
            <consortium name="The Broad Institute Genomics Platform"/>
            <consortium name="The Broad Institute Genome Sequencing Center for Infectious Disease"/>
            <person name="Wu L."/>
            <person name="Ma J."/>
        </authorList>
    </citation>
    <scope>NUCLEOTIDE SEQUENCE [LARGE SCALE GENOMIC DNA]</scope>
    <source>
        <strain evidence="8">CGMCC 1.19062</strain>
    </source>
</reference>
<organism evidence="7 8">
    <name type="scientific">Lacibacterium aquatile</name>
    <dbReference type="NCBI Taxonomy" id="1168082"/>
    <lineage>
        <taxon>Bacteria</taxon>
        <taxon>Pseudomonadati</taxon>
        <taxon>Pseudomonadota</taxon>
        <taxon>Alphaproteobacteria</taxon>
        <taxon>Rhodospirillales</taxon>
        <taxon>Rhodospirillaceae</taxon>
    </lineage>
</organism>
<name>A0ABW5DLK3_9PROT</name>
<dbReference type="InterPro" id="IPR003660">
    <property type="entry name" value="HAMP_dom"/>
</dbReference>
<evidence type="ECO:0000313" key="7">
    <source>
        <dbReference type="EMBL" id="MFD2261339.1"/>
    </source>
</evidence>
<keyword evidence="8" id="KW-1185">Reference proteome</keyword>
<proteinExistence type="inferred from homology"/>
<feature type="transmembrane region" description="Helical" evidence="4">
    <location>
        <begin position="192"/>
        <end position="214"/>
    </location>
</feature>
<evidence type="ECO:0000259" key="5">
    <source>
        <dbReference type="PROSITE" id="PS50111"/>
    </source>
</evidence>
<dbReference type="PROSITE" id="PS50885">
    <property type="entry name" value="HAMP"/>
    <property type="match status" value="1"/>
</dbReference>
<gene>
    <name evidence="7" type="ORF">ACFSM5_00470</name>
</gene>
<sequence>MRLAQIGILSKLLVLVALLAATSAIIAGYGANRLISTAEKTTSVGVWGKAAAQGARAARDLVFISRAEYQFAADPDEGRVLGPAIRLYQDSLQARFDDLRSLKDPESLALLEKVEKAYAVYQKDMTATFALIPKVGTELTRDKAARAIGDAVYDSAWSSDQLIAALREFNDLMEQRAAAETEAAIADTHQSALLLLGFAGVGIVVSLILAILFARLGIVGPMRASLRDLEQLAQGNLDLEVSGTERKDEIGEIARGLEVFRTGLAEVRRLDDAARETATEQLQQQKDLADACTEFAGQIDKIVAAVAGQATQMRGTAQTLSDAADQTGRQTSIVAAAAEQASANVQTVASAAEELSASIREISSQVTTASEVSEGAVQDAKNTATIIDQLASSADKIGDVVRLITDIANQTNLLALNATIEAARAGEAGKGFAVVASEVKNLAGQTAKATEEIQEQVSTIQGDTQRAVTAIGTIANTIARLSDVSAGIRHAIEQQFAATSEIARNVQQASVGTQEVSSHIQGVSQAAETTGNAAGMALSMASDLSSEAETLRAEVDDFITRLRAV</sequence>